<evidence type="ECO:0000313" key="1">
    <source>
        <dbReference type="EMBL" id="STZ09204.1"/>
    </source>
</evidence>
<evidence type="ECO:0000313" key="2">
    <source>
        <dbReference type="Proteomes" id="UP000254065"/>
    </source>
</evidence>
<dbReference type="Proteomes" id="UP000254065">
    <property type="component" value="Unassembled WGS sequence"/>
</dbReference>
<dbReference type="RefSeq" id="WP_029102703.1">
    <property type="nucleotide sequence ID" value="NZ_UGQB01000004.1"/>
</dbReference>
<dbReference type="AlphaFoldDB" id="A0A378R1X6"/>
<protein>
    <submittedName>
        <fullName evidence="1">Uncharacterized protein</fullName>
    </submittedName>
</protein>
<sequence>MQVNLSSYFLRLLDKLDEQSQDRVAEFINYVEQNGLYGLAGRNKSSAPQNPHAKKERANFDYAQKHCLWHYHIGIPKYVGDDGDMTSECILHYQRFDDKIILVDISTHPPFELPNQDKLRQL</sequence>
<organism evidence="1 2">
    <name type="scientific">Moraxella caprae</name>
    <dbReference type="NCBI Taxonomy" id="90240"/>
    <lineage>
        <taxon>Bacteria</taxon>
        <taxon>Pseudomonadati</taxon>
        <taxon>Pseudomonadota</taxon>
        <taxon>Gammaproteobacteria</taxon>
        <taxon>Moraxellales</taxon>
        <taxon>Moraxellaceae</taxon>
        <taxon>Moraxella</taxon>
    </lineage>
</organism>
<gene>
    <name evidence="1" type="ORF">NCTC12877_02215</name>
</gene>
<dbReference type="STRING" id="1122244.GCA_000426885_00985"/>
<reference evidence="1 2" key="1">
    <citation type="submission" date="2018-06" db="EMBL/GenBank/DDBJ databases">
        <authorList>
            <consortium name="Pathogen Informatics"/>
            <person name="Doyle S."/>
        </authorList>
    </citation>
    <scope>NUCLEOTIDE SEQUENCE [LARGE SCALE GENOMIC DNA]</scope>
    <source>
        <strain evidence="1 2">NCTC12877</strain>
    </source>
</reference>
<dbReference type="OrthoDB" id="8689178at2"/>
<keyword evidence="2" id="KW-1185">Reference proteome</keyword>
<dbReference type="EMBL" id="UGQB01000004">
    <property type="protein sequence ID" value="STZ09204.1"/>
    <property type="molecule type" value="Genomic_DNA"/>
</dbReference>
<name>A0A378R1X6_9GAMM</name>
<proteinExistence type="predicted"/>
<accession>A0A378R1X6</accession>